<sequence>MNELLLCLTGVTLILTAWWADTRMGTKLYRVLSWVIGTLLVLLAVGLIERMIYLFTAF</sequence>
<protein>
    <submittedName>
        <fullName evidence="2">Uncharacterized protein</fullName>
    </submittedName>
</protein>
<feature type="transmembrane region" description="Helical" evidence="1">
    <location>
        <begin position="32"/>
        <end position="55"/>
    </location>
</feature>
<dbReference type="EMBL" id="MG189906">
    <property type="protein sequence ID" value="ATS92405.1"/>
    <property type="molecule type" value="Genomic_DNA"/>
</dbReference>
<evidence type="ECO:0000313" key="3">
    <source>
        <dbReference type="Proteomes" id="UP000241675"/>
    </source>
</evidence>
<gene>
    <name evidence="2" type="ORF">DLP05_088</name>
</gene>
<reference evidence="2 3" key="2">
    <citation type="submission" date="2017-11" db="EMBL/GenBank/DDBJ databases">
        <title>Lysogenic conversion of Stenotrophomonas maltophilia by temperate phage DLP4.</title>
        <authorList>
            <person name="Dennis J."/>
            <person name="Stothard P."/>
        </authorList>
    </citation>
    <scope>NUCLEOTIDE SEQUENCE [LARGE SCALE GENOMIC DNA]</scope>
</reference>
<keyword evidence="3" id="KW-1185">Reference proteome</keyword>
<keyword evidence="1" id="KW-1133">Transmembrane helix</keyword>
<keyword evidence="1" id="KW-0472">Membrane</keyword>
<evidence type="ECO:0000256" key="1">
    <source>
        <dbReference type="SAM" id="Phobius"/>
    </source>
</evidence>
<name>A0A2D2W2N8_9CAUD</name>
<reference evidence="3" key="1">
    <citation type="submission" date="2017-10" db="EMBL/GenBank/DDBJ databases">
        <authorList>
            <person name="Peters D.L."/>
        </authorList>
    </citation>
    <scope>NUCLEOTIDE SEQUENCE [LARGE SCALE GENOMIC DNA]</scope>
</reference>
<dbReference type="Proteomes" id="UP000241675">
    <property type="component" value="Segment"/>
</dbReference>
<organism evidence="2 3">
    <name type="scientific">Stenotrophomonas phage vB_SmaS_DLP_5</name>
    <dbReference type="NCBI Taxonomy" id="2044561"/>
    <lineage>
        <taxon>Viruses</taxon>
        <taxon>Duplodnaviria</taxon>
        <taxon>Heunggongvirae</taxon>
        <taxon>Uroviricota</taxon>
        <taxon>Caudoviricetes</taxon>
        <taxon>Delepquintavirus</taxon>
        <taxon>Delepquintavirus DLP5</taxon>
    </lineage>
</organism>
<keyword evidence="1" id="KW-0812">Transmembrane</keyword>
<proteinExistence type="predicted"/>
<accession>A0A2D2W2N8</accession>
<evidence type="ECO:0000313" key="2">
    <source>
        <dbReference type="EMBL" id="ATS92405.1"/>
    </source>
</evidence>